<gene>
    <name evidence="2" type="ORF">SDC9_144526</name>
</gene>
<dbReference type="EMBL" id="VSSQ01043640">
    <property type="protein sequence ID" value="MPM97353.1"/>
    <property type="molecule type" value="Genomic_DNA"/>
</dbReference>
<keyword evidence="1" id="KW-0472">Membrane</keyword>
<proteinExistence type="predicted"/>
<protein>
    <submittedName>
        <fullName evidence="2">Uncharacterized protein</fullName>
    </submittedName>
</protein>
<comment type="caution">
    <text evidence="2">The sequence shown here is derived from an EMBL/GenBank/DDBJ whole genome shotgun (WGS) entry which is preliminary data.</text>
</comment>
<keyword evidence="1" id="KW-1133">Transmembrane helix</keyword>
<feature type="transmembrane region" description="Helical" evidence="1">
    <location>
        <begin position="35"/>
        <end position="52"/>
    </location>
</feature>
<reference evidence="2" key="1">
    <citation type="submission" date="2019-08" db="EMBL/GenBank/DDBJ databases">
        <authorList>
            <person name="Kucharzyk K."/>
            <person name="Murdoch R.W."/>
            <person name="Higgins S."/>
            <person name="Loffler F."/>
        </authorList>
    </citation>
    <scope>NUCLEOTIDE SEQUENCE</scope>
</reference>
<feature type="transmembrane region" description="Helical" evidence="1">
    <location>
        <begin position="7"/>
        <end position="23"/>
    </location>
</feature>
<organism evidence="2">
    <name type="scientific">bioreactor metagenome</name>
    <dbReference type="NCBI Taxonomy" id="1076179"/>
    <lineage>
        <taxon>unclassified sequences</taxon>
        <taxon>metagenomes</taxon>
        <taxon>ecological metagenomes</taxon>
    </lineage>
</organism>
<dbReference type="AlphaFoldDB" id="A0A645E959"/>
<name>A0A645E959_9ZZZZ</name>
<sequence length="72" mass="8332">MKKTLKIISIISLIIFAILWILGKFINIDAFNTTEIGNIFVIIYLLASLKYYQLDSREKDAIIKELKEKLGK</sequence>
<evidence type="ECO:0000256" key="1">
    <source>
        <dbReference type="SAM" id="Phobius"/>
    </source>
</evidence>
<accession>A0A645E959</accession>
<evidence type="ECO:0000313" key="2">
    <source>
        <dbReference type="EMBL" id="MPM97353.1"/>
    </source>
</evidence>
<keyword evidence="1" id="KW-0812">Transmembrane</keyword>